<accession>A0A7X0LPM1</accession>
<dbReference type="RefSeq" id="WP_185030103.1">
    <property type="nucleotide sequence ID" value="NZ_BNBN01000005.1"/>
</dbReference>
<evidence type="ECO:0000313" key="3">
    <source>
        <dbReference type="Proteomes" id="UP000540423"/>
    </source>
</evidence>
<feature type="region of interest" description="Disordered" evidence="1">
    <location>
        <begin position="110"/>
        <end position="138"/>
    </location>
</feature>
<dbReference type="EMBL" id="JACHEM010000005">
    <property type="protein sequence ID" value="MBB6436140.1"/>
    <property type="molecule type" value="Genomic_DNA"/>
</dbReference>
<dbReference type="AlphaFoldDB" id="A0A7X0LPM1"/>
<proteinExistence type="predicted"/>
<organism evidence="2 3">
    <name type="scientific">Streptomyces candidus</name>
    <dbReference type="NCBI Taxonomy" id="67283"/>
    <lineage>
        <taxon>Bacteria</taxon>
        <taxon>Bacillati</taxon>
        <taxon>Actinomycetota</taxon>
        <taxon>Actinomycetes</taxon>
        <taxon>Kitasatosporales</taxon>
        <taxon>Streptomycetaceae</taxon>
        <taxon>Streptomyces</taxon>
    </lineage>
</organism>
<comment type="caution">
    <text evidence="2">The sequence shown here is derived from an EMBL/GenBank/DDBJ whole genome shotgun (WGS) entry which is preliminary data.</text>
</comment>
<dbReference type="InterPro" id="IPR023393">
    <property type="entry name" value="START-like_dom_sf"/>
</dbReference>
<reference evidence="2 3" key="1">
    <citation type="submission" date="2020-08" db="EMBL/GenBank/DDBJ databases">
        <title>Genomic Encyclopedia of Type Strains, Phase IV (KMG-IV): sequencing the most valuable type-strain genomes for metagenomic binning, comparative biology and taxonomic classification.</title>
        <authorList>
            <person name="Goeker M."/>
        </authorList>
    </citation>
    <scope>NUCLEOTIDE SEQUENCE [LARGE SCALE GENOMIC DNA]</scope>
    <source>
        <strain evidence="2 3">DSM 40141</strain>
    </source>
</reference>
<protein>
    <submittedName>
        <fullName evidence="2">Uncharacterized protein</fullName>
    </submittedName>
</protein>
<gene>
    <name evidence="2" type="ORF">HNQ79_002603</name>
</gene>
<dbReference type="Gene3D" id="3.30.530.20">
    <property type="match status" value="1"/>
</dbReference>
<keyword evidence="3" id="KW-1185">Reference proteome</keyword>
<evidence type="ECO:0000256" key="1">
    <source>
        <dbReference type="SAM" id="MobiDB-lite"/>
    </source>
</evidence>
<feature type="region of interest" description="Disordered" evidence="1">
    <location>
        <begin position="28"/>
        <end position="88"/>
    </location>
</feature>
<name>A0A7X0LPM1_9ACTN</name>
<sequence>MFVLRTMAARGAEPDDVHRWLVVTVQRGPGDLQPDKLPTPLQDYGDRIETRLSPAPGDRGTEIAVRFRQPPPAQSASVGARITGDDPRQGLRLALREAKSLLETGEIMRADAPSTTRSTPGGKLIGLMSRRADGEGVL</sequence>
<dbReference type="Proteomes" id="UP000540423">
    <property type="component" value="Unassembled WGS sequence"/>
</dbReference>
<evidence type="ECO:0000313" key="2">
    <source>
        <dbReference type="EMBL" id="MBB6436140.1"/>
    </source>
</evidence>